<evidence type="ECO:0000256" key="8">
    <source>
        <dbReference type="ARBA" id="ARBA00022692"/>
    </source>
</evidence>
<organism evidence="24">
    <name type="scientific">Brachypodium distachyon</name>
    <name type="common">Purple false brome</name>
    <name type="synonym">Trachynia distachya</name>
    <dbReference type="NCBI Taxonomy" id="15368"/>
    <lineage>
        <taxon>Eukaryota</taxon>
        <taxon>Viridiplantae</taxon>
        <taxon>Streptophyta</taxon>
        <taxon>Embryophyta</taxon>
        <taxon>Tracheophyta</taxon>
        <taxon>Spermatophyta</taxon>
        <taxon>Magnoliopsida</taxon>
        <taxon>Liliopsida</taxon>
        <taxon>Poales</taxon>
        <taxon>Poaceae</taxon>
        <taxon>BOP clade</taxon>
        <taxon>Pooideae</taxon>
        <taxon>Stipodae</taxon>
        <taxon>Brachypodieae</taxon>
        <taxon>Brachypodium</taxon>
    </lineage>
</organism>
<dbReference type="InterPro" id="IPR001245">
    <property type="entry name" value="Ser-Thr/Tyr_kinase_cat_dom"/>
</dbReference>
<feature type="region of interest" description="Disordered" evidence="19">
    <location>
        <begin position="694"/>
        <end position="713"/>
    </location>
</feature>
<comment type="subcellular location">
    <subcellularLocation>
        <location evidence="1">Cell membrane</location>
        <topology evidence="1">Single-pass type I membrane protein</topology>
    </subcellularLocation>
</comment>
<dbReference type="PROSITE" id="PS00307">
    <property type="entry name" value="LECTIN_LEGUME_BETA"/>
    <property type="match status" value="1"/>
</dbReference>
<comment type="similarity">
    <text evidence="2">In the N-terminal section; belongs to the leguminous lectin family.</text>
</comment>
<keyword evidence="8 20" id="KW-0812">Transmembrane</keyword>
<dbReference type="OrthoDB" id="630636at2759"/>
<dbReference type="InterPro" id="IPR011009">
    <property type="entry name" value="Kinase-like_dom_sf"/>
</dbReference>
<name>I1IVJ5_BRADI</name>
<dbReference type="FunFam" id="3.30.200.20:FF:000883">
    <property type="entry name" value="OSJNBb0096E05.1 protein"/>
    <property type="match status" value="1"/>
</dbReference>
<feature type="transmembrane region" description="Helical" evidence="20">
    <location>
        <begin position="290"/>
        <end position="314"/>
    </location>
</feature>
<dbReference type="HOGENOM" id="CLU_000288_62_6_1"/>
<dbReference type="SUPFAM" id="SSF56112">
    <property type="entry name" value="Protein kinase-like (PK-like)"/>
    <property type="match status" value="1"/>
</dbReference>
<dbReference type="Gene3D" id="2.60.120.200">
    <property type="match status" value="1"/>
</dbReference>
<keyword evidence="17" id="KW-0325">Glycoprotein</keyword>
<evidence type="ECO:0000256" key="7">
    <source>
        <dbReference type="ARBA" id="ARBA00022679"/>
    </source>
</evidence>
<evidence type="ECO:0000256" key="13">
    <source>
        <dbReference type="ARBA" id="ARBA00022840"/>
    </source>
</evidence>
<evidence type="ECO:0000256" key="10">
    <source>
        <dbReference type="ARBA" id="ARBA00022734"/>
    </source>
</evidence>
<dbReference type="SMART" id="SM00220">
    <property type="entry name" value="S_TKc"/>
    <property type="match status" value="1"/>
</dbReference>
<dbReference type="KEGG" id="bdi:100838555"/>
<evidence type="ECO:0000256" key="14">
    <source>
        <dbReference type="ARBA" id="ARBA00022989"/>
    </source>
</evidence>
<dbReference type="CDD" id="cd06899">
    <property type="entry name" value="lectin_legume_LecRK_Arcelin_ConA"/>
    <property type="match status" value="1"/>
</dbReference>
<feature type="binding site" evidence="18">
    <location>
        <position position="397"/>
    </location>
    <ligand>
        <name>ATP</name>
        <dbReference type="ChEBI" id="CHEBI:30616"/>
    </ligand>
</feature>
<dbReference type="RefSeq" id="XP_010239605.1">
    <property type="nucleotide sequence ID" value="XM_010241303.3"/>
</dbReference>
<dbReference type="EMBL" id="CM000884">
    <property type="protein sequence ID" value="KQJ81469.1"/>
    <property type="molecule type" value="Genomic_DNA"/>
</dbReference>
<evidence type="ECO:0000313" key="23">
    <source>
        <dbReference type="EMBL" id="KQJ81469.1"/>
    </source>
</evidence>
<dbReference type="InterPro" id="IPR017441">
    <property type="entry name" value="Protein_kinase_ATP_BS"/>
</dbReference>
<dbReference type="InterPro" id="IPR000719">
    <property type="entry name" value="Prot_kinase_dom"/>
</dbReference>
<feature type="signal peptide" evidence="21">
    <location>
        <begin position="1"/>
        <end position="22"/>
    </location>
</feature>
<dbReference type="EC" id="2.7.11.1" evidence="4"/>
<dbReference type="OMA" id="WDPSGRH"/>
<evidence type="ECO:0000256" key="3">
    <source>
        <dbReference type="ARBA" id="ARBA00010217"/>
    </source>
</evidence>
<keyword evidence="25" id="KW-1185">Reference proteome</keyword>
<accession>I1IVJ5</accession>
<feature type="compositionally biased region" description="Basic and acidic residues" evidence="19">
    <location>
        <begin position="320"/>
        <end position="330"/>
    </location>
</feature>
<dbReference type="PROSITE" id="PS00108">
    <property type="entry name" value="PROTEIN_KINASE_ST"/>
    <property type="match status" value="1"/>
</dbReference>
<keyword evidence="16" id="KW-0675">Receptor</keyword>
<dbReference type="AlphaFoldDB" id="I1IVJ5"/>
<evidence type="ECO:0000256" key="18">
    <source>
        <dbReference type="PROSITE-ProRule" id="PRU10141"/>
    </source>
</evidence>
<dbReference type="Proteomes" id="UP000008810">
    <property type="component" value="Chromosome 5"/>
</dbReference>
<keyword evidence="9 21" id="KW-0732">Signal</keyword>
<dbReference type="STRING" id="15368.I1IVJ5"/>
<dbReference type="Gramene" id="KQJ81469">
    <property type="protein sequence ID" value="KQJ81469"/>
    <property type="gene ID" value="BRADI_5g00925v3"/>
</dbReference>
<keyword evidence="7" id="KW-0808">Transferase</keyword>
<protein>
    <recommendedName>
        <fullName evidence="4">non-specific serine/threonine protein kinase</fullName>
        <ecNumber evidence="4">2.7.11.1</ecNumber>
    </recommendedName>
</protein>
<dbReference type="InterPro" id="IPR013320">
    <property type="entry name" value="ConA-like_dom_sf"/>
</dbReference>
<dbReference type="EnsemblPlants" id="KQJ81469">
    <property type="protein sequence ID" value="KQJ81469"/>
    <property type="gene ID" value="BRADI_5g00925v3"/>
</dbReference>
<dbReference type="PROSITE" id="PS50011">
    <property type="entry name" value="PROTEIN_KINASE_DOM"/>
    <property type="match status" value="1"/>
</dbReference>
<keyword evidence="5" id="KW-1003">Cell membrane</keyword>
<dbReference type="GeneID" id="100838555"/>
<evidence type="ECO:0000256" key="1">
    <source>
        <dbReference type="ARBA" id="ARBA00004251"/>
    </source>
</evidence>
<dbReference type="InterPro" id="IPR019825">
    <property type="entry name" value="Lectin_legB_Mn/Ca_BS"/>
</dbReference>
<dbReference type="GO" id="GO:0005524">
    <property type="term" value="F:ATP binding"/>
    <property type="evidence" value="ECO:0007669"/>
    <property type="project" value="UniProtKB-UniRule"/>
</dbReference>
<dbReference type="SUPFAM" id="SSF49899">
    <property type="entry name" value="Concanavalin A-like lectins/glucanases"/>
    <property type="match status" value="1"/>
</dbReference>
<feature type="domain" description="Protein kinase" evidence="22">
    <location>
        <begin position="365"/>
        <end position="652"/>
    </location>
</feature>
<feature type="compositionally biased region" description="Low complexity" evidence="19">
    <location>
        <begin position="694"/>
        <end position="705"/>
    </location>
</feature>
<dbReference type="InterPro" id="IPR008271">
    <property type="entry name" value="Ser/Thr_kinase_AS"/>
</dbReference>
<reference evidence="23" key="2">
    <citation type="submission" date="2017-06" db="EMBL/GenBank/DDBJ databases">
        <title>WGS assembly of Brachypodium distachyon.</title>
        <authorList>
            <consortium name="The International Brachypodium Initiative"/>
            <person name="Lucas S."/>
            <person name="Harmon-Smith M."/>
            <person name="Lail K."/>
            <person name="Tice H."/>
            <person name="Grimwood J."/>
            <person name="Bruce D."/>
            <person name="Barry K."/>
            <person name="Shu S."/>
            <person name="Lindquist E."/>
            <person name="Wang M."/>
            <person name="Pitluck S."/>
            <person name="Vogel J.P."/>
            <person name="Garvin D.F."/>
            <person name="Mockler T.C."/>
            <person name="Schmutz J."/>
            <person name="Rokhsar D."/>
            <person name="Bevan M.W."/>
        </authorList>
    </citation>
    <scope>NUCLEOTIDE SEQUENCE</scope>
    <source>
        <strain evidence="23">Bd21</strain>
    </source>
</reference>
<evidence type="ECO:0000256" key="15">
    <source>
        <dbReference type="ARBA" id="ARBA00023136"/>
    </source>
</evidence>
<dbReference type="PANTHER" id="PTHR27007">
    <property type="match status" value="1"/>
</dbReference>
<sequence length="713" mass="77023">MAVLKLVAMAVLICVHVHHSAAVSFSYSSFSSVDFREEDDARITAAGRIELLGDESGGRARGRVVYKKPVQLWDGVTGEATNFTATFNVNITSLPGRSSSAVGHGMAFFLAPYMPDLPQESYDGCLGLFDESLIQPAQQNGTTAPIPSANATGGARFVAVELDTHRDAWDPSGRHVGVDVNSVDSRGNYVILPDASLVDAGVMSVTVSYDSAMTSLDVALVVGATGATYRLAAVVDLRSLLPEQVAVGFSAATGDMFASDHAVLSCSFHSTLATRNNNTSTSSSSKKATVLLHVGVTAAAVLVLLLGLTVGLLLRRASRRPPDNEKKDMLAGDEDDDSLDDDEFGSSTGPRSIPYAQLAASTEDFAEERKLGQGGSGSVYRGHMEELDDGRRDVAIKVFLRGASLEGRKEYRTEVTVISRLRHRNLVQLIGWCHGRRRLLLVYELVHHGSLDRYLYGSKQETLTWQLRYQIILGLASAVLYLHQEWDQCVVHGDIKPSNIMLDESFNTKLGDFGLSRLIDHGMSLQTMTAMAGTPGYLDPECVISGKASTESDVYSFGITLLEIACGRRPMAPPSADGKQVFRLLEWVWDLYGRGAALDAADQRLGGTFDRWEMERVVAIGLWSAHPDPKMRPAIRQAAEALQSRKFRMPVLPPRMLVAVYLQPFGASTMEYGYGGDSNTTVGSSVTMQCSLTSQTTATQSSNSSVPAGDSSQ</sequence>
<evidence type="ECO:0000256" key="12">
    <source>
        <dbReference type="ARBA" id="ARBA00022777"/>
    </source>
</evidence>
<evidence type="ECO:0000256" key="21">
    <source>
        <dbReference type="SAM" id="SignalP"/>
    </source>
</evidence>
<dbReference type="eggNOG" id="ENOG502QTX3">
    <property type="taxonomic scope" value="Eukaryota"/>
</dbReference>
<keyword evidence="12" id="KW-0418">Kinase</keyword>
<proteinExistence type="inferred from homology"/>
<keyword evidence="14 20" id="KW-1133">Transmembrane helix</keyword>
<keyword evidence="10" id="KW-0430">Lectin</keyword>
<evidence type="ECO:0000256" key="2">
    <source>
        <dbReference type="ARBA" id="ARBA00008536"/>
    </source>
</evidence>
<dbReference type="CDD" id="cd14066">
    <property type="entry name" value="STKc_IRAK"/>
    <property type="match status" value="1"/>
</dbReference>
<feature type="region of interest" description="Disordered" evidence="19">
    <location>
        <begin position="320"/>
        <end position="353"/>
    </location>
</feature>
<dbReference type="GO" id="GO:0005886">
    <property type="term" value="C:plasma membrane"/>
    <property type="evidence" value="ECO:0000318"/>
    <property type="project" value="GO_Central"/>
</dbReference>
<evidence type="ECO:0000256" key="19">
    <source>
        <dbReference type="SAM" id="MobiDB-lite"/>
    </source>
</evidence>
<evidence type="ECO:0000313" key="25">
    <source>
        <dbReference type="Proteomes" id="UP000008810"/>
    </source>
</evidence>
<keyword evidence="13 18" id="KW-0067">ATP-binding</keyword>
<evidence type="ECO:0000256" key="20">
    <source>
        <dbReference type="SAM" id="Phobius"/>
    </source>
</evidence>
<dbReference type="Pfam" id="PF07714">
    <property type="entry name" value="PK_Tyr_Ser-Thr"/>
    <property type="match status" value="1"/>
</dbReference>
<evidence type="ECO:0000256" key="4">
    <source>
        <dbReference type="ARBA" id="ARBA00012513"/>
    </source>
</evidence>
<dbReference type="RefSeq" id="XP_024311420.1">
    <property type="nucleotide sequence ID" value="XM_024455652.1"/>
</dbReference>
<keyword evidence="6" id="KW-0723">Serine/threonine-protein kinase</keyword>
<dbReference type="PROSITE" id="PS00107">
    <property type="entry name" value="PROTEIN_KINASE_ATP"/>
    <property type="match status" value="1"/>
</dbReference>
<evidence type="ECO:0000259" key="22">
    <source>
        <dbReference type="PROSITE" id="PS50011"/>
    </source>
</evidence>
<reference evidence="23 24" key="1">
    <citation type="journal article" date="2010" name="Nature">
        <title>Genome sequencing and analysis of the model grass Brachypodium distachyon.</title>
        <authorList>
            <consortium name="International Brachypodium Initiative"/>
        </authorList>
    </citation>
    <scope>NUCLEOTIDE SEQUENCE [LARGE SCALE GENOMIC DNA]</scope>
    <source>
        <strain evidence="23">Bd21</strain>
        <strain evidence="24">cv. Bd21</strain>
    </source>
</reference>
<comment type="similarity">
    <text evidence="3">In the C-terminal section; belongs to the protein kinase superfamily. Ser/Thr protein kinase family.</text>
</comment>
<dbReference type="RefSeq" id="XP_003580943.1">
    <property type="nucleotide sequence ID" value="XM_003580895.4"/>
</dbReference>
<evidence type="ECO:0000256" key="9">
    <source>
        <dbReference type="ARBA" id="ARBA00022729"/>
    </source>
</evidence>
<evidence type="ECO:0000256" key="6">
    <source>
        <dbReference type="ARBA" id="ARBA00022527"/>
    </source>
</evidence>
<keyword evidence="15 20" id="KW-0472">Membrane</keyword>
<dbReference type="GO" id="GO:0030246">
    <property type="term" value="F:carbohydrate binding"/>
    <property type="evidence" value="ECO:0007669"/>
    <property type="project" value="UniProtKB-KW"/>
</dbReference>
<dbReference type="Pfam" id="PF00139">
    <property type="entry name" value="Lectin_legB"/>
    <property type="match status" value="1"/>
</dbReference>
<dbReference type="InterPro" id="IPR001220">
    <property type="entry name" value="Legume_lectin_dom"/>
</dbReference>
<dbReference type="InterPro" id="IPR050528">
    <property type="entry name" value="L-type_Lectin-RKs"/>
</dbReference>
<evidence type="ECO:0000313" key="24">
    <source>
        <dbReference type="EnsemblPlants" id="KQJ81469"/>
    </source>
</evidence>
<feature type="compositionally biased region" description="Acidic residues" evidence="19">
    <location>
        <begin position="331"/>
        <end position="344"/>
    </location>
</feature>
<evidence type="ECO:0000256" key="5">
    <source>
        <dbReference type="ARBA" id="ARBA00022475"/>
    </source>
</evidence>
<dbReference type="FunFam" id="2.60.120.200:FF:000238">
    <property type="entry name" value="Os04g0141400 protein"/>
    <property type="match status" value="1"/>
</dbReference>
<dbReference type="RefSeq" id="XP_024311419.1">
    <property type="nucleotide sequence ID" value="XM_024455651.1"/>
</dbReference>
<gene>
    <name evidence="24" type="primary">LOC100838555</name>
    <name evidence="23" type="ORF">BRADI_5g00925v3</name>
</gene>
<evidence type="ECO:0000256" key="16">
    <source>
        <dbReference type="ARBA" id="ARBA00023170"/>
    </source>
</evidence>
<reference evidence="24" key="3">
    <citation type="submission" date="2018-08" db="UniProtKB">
        <authorList>
            <consortium name="EnsemblPlants"/>
        </authorList>
    </citation>
    <scope>IDENTIFICATION</scope>
    <source>
        <strain evidence="24">cv. Bd21</strain>
    </source>
</reference>
<evidence type="ECO:0000256" key="17">
    <source>
        <dbReference type="ARBA" id="ARBA00023180"/>
    </source>
</evidence>
<keyword evidence="11 18" id="KW-0547">Nucleotide-binding</keyword>
<feature type="chain" id="PRO_5014095575" description="non-specific serine/threonine protein kinase" evidence="21">
    <location>
        <begin position="23"/>
        <end position="713"/>
    </location>
</feature>
<dbReference type="GO" id="GO:0004674">
    <property type="term" value="F:protein serine/threonine kinase activity"/>
    <property type="evidence" value="ECO:0007669"/>
    <property type="project" value="UniProtKB-KW"/>
</dbReference>
<evidence type="ECO:0000256" key="11">
    <source>
        <dbReference type="ARBA" id="ARBA00022741"/>
    </source>
</evidence>
<dbReference type="Gene3D" id="3.30.200.20">
    <property type="entry name" value="Phosphorylase Kinase, domain 1"/>
    <property type="match status" value="1"/>
</dbReference>
<dbReference type="FunFam" id="1.10.510.10:FF:000240">
    <property type="entry name" value="Lectin-domain containing receptor kinase A4.3"/>
    <property type="match status" value="1"/>
</dbReference>
<dbReference type="Gene3D" id="1.10.510.10">
    <property type="entry name" value="Transferase(Phosphotransferase) domain 1"/>
    <property type="match status" value="1"/>
</dbReference>
<dbReference type="GO" id="GO:0002229">
    <property type="term" value="P:defense response to oomycetes"/>
    <property type="evidence" value="ECO:0007669"/>
    <property type="project" value="UniProtKB-ARBA"/>
</dbReference>